<gene>
    <name evidence="2" type="ORF">UU93_C0010G0016</name>
</gene>
<evidence type="ECO:0000313" key="3">
    <source>
        <dbReference type="Proteomes" id="UP000034160"/>
    </source>
</evidence>
<reference evidence="2 3" key="1">
    <citation type="journal article" date="2015" name="Nature">
        <title>rRNA introns, odd ribosomes, and small enigmatic genomes across a large radiation of phyla.</title>
        <authorList>
            <person name="Brown C.T."/>
            <person name="Hug L.A."/>
            <person name="Thomas B.C."/>
            <person name="Sharon I."/>
            <person name="Castelle C.J."/>
            <person name="Singh A."/>
            <person name="Wilkins M.J."/>
            <person name="Williams K.H."/>
            <person name="Banfield J.F."/>
        </authorList>
    </citation>
    <scope>NUCLEOTIDE SEQUENCE [LARGE SCALE GENOMIC DNA]</scope>
</reference>
<dbReference type="AlphaFoldDB" id="A0A0G0Y5X9"/>
<dbReference type="InterPro" id="IPR029057">
    <property type="entry name" value="PRTase-like"/>
</dbReference>
<organism evidence="2 3">
    <name type="scientific">Candidatus Amesbacteria bacterium GW2011_GWA2_42_12</name>
    <dbReference type="NCBI Taxonomy" id="1618356"/>
    <lineage>
        <taxon>Bacteria</taxon>
        <taxon>Candidatus Amesiibacteriota</taxon>
    </lineage>
</organism>
<dbReference type="EMBL" id="LCCN01000010">
    <property type="protein sequence ID" value="KKS32112.1"/>
    <property type="molecule type" value="Genomic_DNA"/>
</dbReference>
<protein>
    <recommendedName>
        <fullName evidence="1">Phosphoribosyltransferase domain-containing protein</fullName>
    </recommendedName>
</protein>
<evidence type="ECO:0000313" key="2">
    <source>
        <dbReference type="EMBL" id="KKS32112.1"/>
    </source>
</evidence>
<dbReference type="NCBIfam" id="NF005592">
    <property type="entry name" value="PRK07322.1"/>
    <property type="match status" value="1"/>
</dbReference>
<evidence type="ECO:0000259" key="1">
    <source>
        <dbReference type="Pfam" id="PF00156"/>
    </source>
</evidence>
<dbReference type="InterPro" id="IPR000836">
    <property type="entry name" value="PRTase_dom"/>
</dbReference>
<proteinExistence type="predicted"/>
<accession>A0A0G0Y5X9</accession>
<comment type="caution">
    <text evidence="2">The sequence shown here is derived from an EMBL/GenBank/DDBJ whole genome shotgun (WGS) entry which is preliminary data.</text>
</comment>
<name>A0A0G0Y5X9_9BACT</name>
<dbReference type="Gene3D" id="3.40.50.2020">
    <property type="match status" value="1"/>
</dbReference>
<feature type="domain" description="Phosphoribosyltransferase" evidence="1">
    <location>
        <begin position="38"/>
        <end position="164"/>
    </location>
</feature>
<sequence length="181" mass="20237">MRFVEISLSGLKREFPVVSIGPKLQVASVSLLGDVELVNLAAVQLVEKIKKFNPQVLVGPETKVVPLLHKMSEIMKLEKYVVCRKGIQPYMINPLVVEPREIRTSRVKLMAIDGRDGEYLHNKRVVIIDDVVFTGGSFGMVRQLLDKAGAEYAGMAAVFKQGDKFSENFEYLQELPVFATV</sequence>
<dbReference type="CDD" id="cd06223">
    <property type="entry name" value="PRTases_typeI"/>
    <property type="match status" value="1"/>
</dbReference>
<dbReference type="SUPFAM" id="SSF53271">
    <property type="entry name" value="PRTase-like"/>
    <property type="match status" value="1"/>
</dbReference>
<dbReference type="Proteomes" id="UP000034160">
    <property type="component" value="Unassembled WGS sequence"/>
</dbReference>
<dbReference type="PANTHER" id="PTHR43218:SF1">
    <property type="entry name" value="PHOSPHORIBOSYLTRANSFERASE"/>
    <property type="match status" value="1"/>
</dbReference>
<dbReference type="STRING" id="1618356.UU93_C0010G0016"/>
<dbReference type="Pfam" id="PF00156">
    <property type="entry name" value="Pribosyltran"/>
    <property type="match status" value="1"/>
</dbReference>
<dbReference type="PANTHER" id="PTHR43218">
    <property type="entry name" value="PHOSPHORIBOSYLTRANSFERASE-RELATED"/>
    <property type="match status" value="1"/>
</dbReference>